<name>B8IW76_METNO</name>
<gene>
    <name evidence="2" type="ordered locus">Mnod_8580</name>
</gene>
<dbReference type="AlphaFoldDB" id="B8IW76"/>
<keyword evidence="3" id="KW-1185">Reference proteome</keyword>
<evidence type="ECO:0000313" key="3">
    <source>
        <dbReference type="Proteomes" id="UP000008207"/>
    </source>
</evidence>
<reference evidence="3" key="1">
    <citation type="submission" date="2009-01" db="EMBL/GenBank/DDBJ databases">
        <title>Complete sequence of plasmid 1 of Methylobacterium nodulans ORS 2060.</title>
        <authorList>
            <consortium name="US DOE Joint Genome Institute"/>
            <person name="Lucas S."/>
            <person name="Copeland A."/>
            <person name="Lapidus A."/>
            <person name="Glavina del Rio T."/>
            <person name="Dalin E."/>
            <person name="Tice H."/>
            <person name="Bruce D."/>
            <person name="Goodwin L."/>
            <person name="Pitluck S."/>
            <person name="Sims D."/>
            <person name="Brettin T."/>
            <person name="Detter J.C."/>
            <person name="Han C."/>
            <person name="Larimer F."/>
            <person name="Land M."/>
            <person name="Hauser L."/>
            <person name="Kyrpides N."/>
            <person name="Ivanova N."/>
            <person name="Marx C.J."/>
            <person name="Richardson P."/>
        </authorList>
    </citation>
    <scope>NUCLEOTIDE SEQUENCE [LARGE SCALE GENOMIC DNA]</scope>
    <source>
        <strain evidence="3">LMG 21967 / CNCM I-2342 / ORS 2060</strain>
        <plasmid evidence="3">Plasmid pMNOD01</plasmid>
    </source>
</reference>
<evidence type="ECO:0000256" key="1">
    <source>
        <dbReference type="SAM" id="MobiDB-lite"/>
    </source>
</evidence>
<feature type="region of interest" description="Disordered" evidence="1">
    <location>
        <begin position="86"/>
        <end position="118"/>
    </location>
</feature>
<proteinExistence type="predicted"/>
<dbReference type="KEGG" id="mno:Mnod_8580"/>
<dbReference type="RefSeq" id="WP_015934202.1">
    <property type="nucleotide sequence ID" value="NC_011892.1"/>
</dbReference>
<sequence>MMDDDRPPRRGRILGTLLALLGIVVLLALAMTCCARPAQAQFCSGCGCKGGPGYRGPNGQCVSWRMLDKVCGSPPTTHCKAELVNARPGAKPGERTARPTRPRAPRERVARQTVPNPF</sequence>
<protein>
    <submittedName>
        <fullName evidence="2">Uncharacterized protein</fullName>
    </submittedName>
</protein>
<geneLocation type="plasmid" evidence="2 3">
    <name>pMNOD01</name>
</geneLocation>
<dbReference type="HOGENOM" id="CLU_2070352_0_0_5"/>
<accession>B8IW76</accession>
<keyword evidence="2" id="KW-0614">Plasmid</keyword>
<dbReference type="EMBL" id="CP001350">
    <property type="protein sequence ID" value="ACL62666.1"/>
    <property type="molecule type" value="Genomic_DNA"/>
</dbReference>
<organism evidence="2 3">
    <name type="scientific">Methylobacterium nodulans (strain LMG 21967 / CNCM I-2342 / ORS 2060)</name>
    <dbReference type="NCBI Taxonomy" id="460265"/>
    <lineage>
        <taxon>Bacteria</taxon>
        <taxon>Pseudomonadati</taxon>
        <taxon>Pseudomonadota</taxon>
        <taxon>Alphaproteobacteria</taxon>
        <taxon>Hyphomicrobiales</taxon>
        <taxon>Methylobacteriaceae</taxon>
        <taxon>Methylobacterium</taxon>
    </lineage>
</organism>
<dbReference type="Proteomes" id="UP000008207">
    <property type="component" value="Plasmid pMNOD01"/>
</dbReference>
<evidence type="ECO:0000313" key="2">
    <source>
        <dbReference type="EMBL" id="ACL62666.1"/>
    </source>
</evidence>